<geneLocation type="plasmid" evidence="1">
    <name>p19051-FIIK</name>
</geneLocation>
<dbReference type="EMBL" id="MN823997">
    <property type="protein sequence ID" value="QIZ17448.1"/>
    <property type="molecule type" value="Genomic_DNA"/>
</dbReference>
<accession>A0A6H1PSB8</accession>
<keyword evidence="1" id="KW-0614">Plasmid</keyword>
<name>A0A6H1PSB8_KLEPN</name>
<proteinExistence type="predicted"/>
<organism evidence="1">
    <name type="scientific">Klebsiella pneumoniae</name>
    <dbReference type="NCBI Taxonomy" id="573"/>
    <lineage>
        <taxon>Bacteria</taxon>
        <taxon>Pseudomonadati</taxon>
        <taxon>Pseudomonadota</taxon>
        <taxon>Gammaproteobacteria</taxon>
        <taxon>Enterobacterales</taxon>
        <taxon>Enterobacteriaceae</taxon>
        <taxon>Klebsiella/Raoultella group</taxon>
        <taxon>Klebsiella</taxon>
        <taxon>Klebsiella pneumoniae complex</taxon>
    </lineage>
</organism>
<sequence>MRISRRTLSLIAAGRQGQTSKPAGTTLRQTGRITHKLNGFPLLVCRQYFRPRAT</sequence>
<reference evidence="1" key="1">
    <citation type="submission" date="2019-12" db="EMBL/GenBank/DDBJ databases">
        <authorList>
            <person name="Zhou D."/>
        </authorList>
    </citation>
    <scope>NUCLEOTIDE SEQUENCE</scope>
    <source>
        <strain evidence="1">111119051</strain>
        <plasmid evidence="1">p19051-FIIK</plasmid>
    </source>
</reference>
<protein>
    <submittedName>
        <fullName evidence="1">Uncharacterized protein</fullName>
    </submittedName>
</protein>
<evidence type="ECO:0000313" key="1">
    <source>
        <dbReference type="EMBL" id="QIZ17448.1"/>
    </source>
</evidence>
<dbReference type="AlphaFoldDB" id="A0A6H1PSB8"/>